<dbReference type="Pfam" id="PF12796">
    <property type="entry name" value="Ank_2"/>
    <property type="match status" value="1"/>
</dbReference>
<name>A0ABQ6WVK3_9EURO</name>
<accession>A0ABQ6WVK3</accession>
<dbReference type="SUPFAM" id="SSF48403">
    <property type="entry name" value="Ankyrin repeat"/>
    <property type="match status" value="1"/>
</dbReference>
<dbReference type="InterPro" id="IPR002110">
    <property type="entry name" value="Ankyrin_rpt"/>
</dbReference>
<sequence length="127" mass="14615">MGIPRPYSSFLIVKRVDPNVKDVKDTTPLHLVMKLGNIAMKQLIVIDAVDPEWRHNRGYEALLIATRYQYFEAAELLFSMRRMQIDPSSGRGPTKLHMATLEGYREIVKSSRQRSRGIAIKSKRNET</sequence>
<reference evidence="1 2" key="1">
    <citation type="submission" date="2019-04" db="EMBL/GenBank/DDBJ databases">
        <authorList>
            <consortium name="DOE Joint Genome Institute"/>
            <person name="Mondo S."/>
            <person name="Kjaerbolling I."/>
            <person name="Vesth T."/>
            <person name="Frisvad J.C."/>
            <person name="Nybo J.L."/>
            <person name="Theobald S."/>
            <person name="Kildgaard S."/>
            <person name="Isbrandt T."/>
            <person name="Kuo A."/>
            <person name="Sato A."/>
            <person name="Lyhne E.K."/>
            <person name="Kogle M.E."/>
            <person name="Wiebenga A."/>
            <person name="Kun R.S."/>
            <person name="Lubbers R.J."/>
            <person name="Makela M.R."/>
            <person name="Barry K."/>
            <person name="Chovatia M."/>
            <person name="Clum A."/>
            <person name="Daum C."/>
            <person name="Haridas S."/>
            <person name="He G."/>
            <person name="LaButti K."/>
            <person name="Lipzen A."/>
            <person name="Riley R."/>
            <person name="Salamov A."/>
            <person name="Simmons B.A."/>
            <person name="Magnuson J.K."/>
            <person name="Henrissat B."/>
            <person name="Mortensen U.H."/>
            <person name="Larsen T.O."/>
            <person name="Devries R.P."/>
            <person name="Grigoriev I.V."/>
            <person name="Machida M."/>
            <person name="Baker S.E."/>
            <person name="Andersen M.R."/>
            <person name="Cantor M.N."/>
            <person name="Hua S.X."/>
        </authorList>
    </citation>
    <scope>NUCLEOTIDE SEQUENCE [LARGE SCALE GENOMIC DNA]</scope>
    <source>
        <strain evidence="1 2">CBS 117616</strain>
    </source>
</reference>
<gene>
    <name evidence="1" type="ORF">BDV36DRAFT_292558</name>
</gene>
<evidence type="ECO:0008006" key="3">
    <source>
        <dbReference type="Google" id="ProtNLM"/>
    </source>
</evidence>
<evidence type="ECO:0000313" key="1">
    <source>
        <dbReference type="EMBL" id="KAE8421120.1"/>
    </source>
</evidence>
<keyword evidence="2" id="KW-1185">Reference proteome</keyword>
<dbReference type="Proteomes" id="UP000325395">
    <property type="component" value="Unassembled WGS sequence"/>
</dbReference>
<protein>
    <recommendedName>
        <fullName evidence="3">Ankyrin repeat-containing domain protein</fullName>
    </recommendedName>
</protein>
<dbReference type="Gene3D" id="1.25.40.20">
    <property type="entry name" value="Ankyrin repeat-containing domain"/>
    <property type="match status" value="1"/>
</dbReference>
<dbReference type="InterPro" id="IPR036770">
    <property type="entry name" value="Ankyrin_rpt-contain_sf"/>
</dbReference>
<evidence type="ECO:0000313" key="2">
    <source>
        <dbReference type="Proteomes" id="UP000325395"/>
    </source>
</evidence>
<proteinExistence type="predicted"/>
<dbReference type="EMBL" id="ML735703">
    <property type="protein sequence ID" value="KAE8421120.1"/>
    <property type="molecule type" value="Genomic_DNA"/>
</dbReference>
<organism evidence="1 2">
    <name type="scientific">Aspergillus pseudocaelatus</name>
    <dbReference type="NCBI Taxonomy" id="1825620"/>
    <lineage>
        <taxon>Eukaryota</taxon>
        <taxon>Fungi</taxon>
        <taxon>Dikarya</taxon>
        <taxon>Ascomycota</taxon>
        <taxon>Pezizomycotina</taxon>
        <taxon>Eurotiomycetes</taxon>
        <taxon>Eurotiomycetidae</taxon>
        <taxon>Eurotiales</taxon>
        <taxon>Aspergillaceae</taxon>
        <taxon>Aspergillus</taxon>
        <taxon>Aspergillus subgen. Circumdati</taxon>
    </lineage>
</organism>